<sequence>MAQRWPAPKVQPKLKQEDFDDAVKTNIEDFDMSVEEAVQSAVDEFKLQGYDMSCVVATSAGGDLANDALEKHAVAQPNPALAAAPVQKVTSLGHISFSPGGVGRGDARGDKEMKWSSL</sequence>
<comment type="caution">
    <text evidence="2">The sequence shown here is derived from an EMBL/GenBank/DDBJ whole genome shotgun (WGS) entry which is preliminary data.</text>
</comment>
<feature type="non-terminal residue" evidence="2">
    <location>
        <position position="1"/>
    </location>
</feature>
<gene>
    <name evidence="2" type="ORF">HaLaN_08393</name>
</gene>
<name>A0A699Z098_HAELA</name>
<evidence type="ECO:0000313" key="3">
    <source>
        <dbReference type="Proteomes" id="UP000485058"/>
    </source>
</evidence>
<evidence type="ECO:0000313" key="2">
    <source>
        <dbReference type="EMBL" id="GFH12666.1"/>
    </source>
</evidence>
<proteinExistence type="predicted"/>
<accession>A0A699Z098</accession>
<reference evidence="2 3" key="1">
    <citation type="submission" date="2020-02" db="EMBL/GenBank/DDBJ databases">
        <title>Draft genome sequence of Haematococcus lacustris strain NIES-144.</title>
        <authorList>
            <person name="Morimoto D."/>
            <person name="Nakagawa S."/>
            <person name="Yoshida T."/>
            <person name="Sawayama S."/>
        </authorList>
    </citation>
    <scope>NUCLEOTIDE SEQUENCE [LARGE SCALE GENOMIC DNA]</scope>
    <source>
        <strain evidence="2 3">NIES-144</strain>
    </source>
</reference>
<protein>
    <submittedName>
        <fullName evidence="2">Uncharacterized protein</fullName>
    </submittedName>
</protein>
<feature type="compositionally biased region" description="Basic and acidic residues" evidence="1">
    <location>
        <begin position="105"/>
        <end position="118"/>
    </location>
</feature>
<dbReference type="Proteomes" id="UP000485058">
    <property type="component" value="Unassembled WGS sequence"/>
</dbReference>
<evidence type="ECO:0000256" key="1">
    <source>
        <dbReference type="SAM" id="MobiDB-lite"/>
    </source>
</evidence>
<keyword evidence="3" id="KW-1185">Reference proteome</keyword>
<organism evidence="2 3">
    <name type="scientific">Haematococcus lacustris</name>
    <name type="common">Green alga</name>
    <name type="synonym">Haematococcus pluvialis</name>
    <dbReference type="NCBI Taxonomy" id="44745"/>
    <lineage>
        <taxon>Eukaryota</taxon>
        <taxon>Viridiplantae</taxon>
        <taxon>Chlorophyta</taxon>
        <taxon>core chlorophytes</taxon>
        <taxon>Chlorophyceae</taxon>
        <taxon>CS clade</taxon>
        <taxon>Chlamydomonadales</taxon>
        <taxon>Haematococcaceae</taxon>
        <taxon>Haematococcus</taxon>
    </lineage>
</organism>
<dbReference type="EMBL" id="BLLF01000527">
    <property type="protein sequence ID" value="GFH12666.1"/>
    <property type="molecule type" value="Genomic_DNA"/>
</dbReference>
<dbReference type="AlphaFoldDB" id="A0A699Z098"/>
<feature type="region of interest" description="Disordered" evidence="1">
    <location>
        <begin position="97"/>
        <end position="118"/>
    </location>
</feature>